<feature type="compositionally biased region" description="Low complexity" evidence="7">
    <location>
        <begin position="26"/>
        <end position="38"/>
    </location>
</feature>
<dbReference type="Gene3D" id="3.30.559.10">
    <property type="entry name" value="Chloramphenicol acetyltransferase-like domain"/>
    <property type="match status" value="1"/>
</dbReference>
<dbReference type="PROSITE" id="PS50075">
    <property type="entry name" value="CARRIER"/>
    <property type="match status" value="2"/>
</dbReference>
<dbReference type="InterPro" id="IPR045851">
    <property type="entry name" value="AMP-bd_C_sf"/>
</dbReference>
<dbReference type="SUPFAM" id="SSF56801">
    <property type="entry name" value="Acetyl-CoA synthetase-like"/>
    <property type="match status" value="2"/>
</dbReference>
<sequence length="2533" mass="266583">MSAQHHSAPLRSPAGAPRSADPTDCSAPASLPGPAGPADSCPLPATLPDTFAHQARLTPGATALICGDTALTYRELDERAGDLARRLLAAGTGPGDTVAVLMQRSAELVVSVLGIVKSGGCYVPLDPRQPAARLDWVLEQTGARVLLTSGAHPEPAAGTGRQVLSVTLDAPAPGGHGATPSPGAPSSPGIPAEPRQLAYVMFTSGSTGTPKGVAVTHENVVGLARDQAWRGGAHDRVLLHSPHAFDASTYELWVPLLRGGTVVVAPPGELDARGIASAVTDAGITGLWVTAGLFSVLAEEDPGCFRGAREVWTGGDAVSPAAVRRVLRACPDTAVVNGYGPTETTTFATCHRVADPGGLGTVVPIGAPMAGMRTEVLDGRLRPVSPGEVGELYVGGSGLARGYWKRPGLTAERFVADPLGEPGARLFRTGDLVRSGPEGLLEFVGRSDDQVKIRGFRVEPGEVEAVLAGHPGVARAAVVVREDRPGHKRLVGYVVPAEEAAPGRETGHADPVGEWQEIYDSLYSEVARARFGEDFSGWNSSYDGRPIPADQMREWRDATVERIRELRPRRVLEIGVGTGLLMSKLAPDCDAYWGTDLSGRVIEALTALVGRDPLLANRVELRARAADDTDGLPVGFFDTVVVNSVTQYFPDGHYLADVLAKAVELLVPGGTVFVGDVRNLRLLRDFHTDVQLRRADLPPDPAAVRAAVEHGMVREKELLVDPAFFAALAAAVPGIGGSEVRVKRGRYVNELTRYRYDAVLRKASAGTGPGFPVEELRWGHDVADLASLAARLDAGRPVDIRVTGLPDSRTAPVAAARRALHGEDGGAARIVPLGAGDDTAAPTLEDLHELADSLGLRASAAWSATVPDALDVVVTGRRPGTPGATAPAPPGAAPASLVNAPAAARDTGALVSSIRGFLRERLPDYLVPAATVVLETLPLTPNGKVDRRRLPAPDTGSAEDGRPPRDPLEELLCGLFGDILGVSRVTIDDSFFALGGHSLSATRLSARLRSVLGLELPVRSVFETPTVAGLAEAVRRASAGDRPPLGRAERPAEIPLSFAQRRLWFLDRLQGPGAAYNVPLVLDLAGDLDRAALEAALGDVVERHESLRTVFPETGGVPRQLVLDPAAARPELGVSTPAEPELDAAVATAVRRPFDLASEIPLRAHLFTTGPGRHVLALAVHHIACDGWSLAPLWRDLATAYAARRAGRAPAAEPLPVQYADYTLWQRELLGDEDDPGSPAARQVAYWTRALAGLPERTELPLDRPRPQVASQRGDTLHFSVDAGLHRRITELAAHCGASPFMVVHAALATLLTKLGAGHDIAIGTPVAGRTDPALDGLVGFFVNTLVLRTNTSGNPSFRDLLARARETDLAAYAHQDVPFERLVDALAPARGPAHHPLFQVMLALQNAPQGAPELPGLTVGERAVGTGACRFDLSLSLRERRGDDQSPHGMEGVAEYSTDLFDRAGVERLVRRFLRLLDAVTADPGRRIGSLDVLLPKERERLLAHGGGAPRDVPALPLPDLFEAQVRRTPGATALLFDDGAGPARELTYRELNSRANRLARYLLGCGVGPEQYVAIALPRTVDSVVATLAVLKAGGAYLPLDAHYPAARLRFMVEDARPALLLTDSATALTLADADVLGAPDGSGVPAVRRVVLDRDETRRAVGLCWEVDVADTERVRPLTAACPAYAIYTSGSTGRPKGVVVTHSGFAGVVEAQLRRFGVTEGSRVLQFASHSFDGAVWELCGGLLTGATLVMAPAEVTAPGPGLAALIERHGVTHATLPPAALTVMEPAELPSLTSLIVSGEASSGETVRRWSAGRRFLNGYGPTETTVCATLSSPLSGGGTPPIGTPTVGARAYVLDRDLCLVPPGVPGELHVSGAGLARCYVDRPGLTAERFVADPFGAPGSRMYRTGDTVRWNGAGQLEFIGRADGQVKIRGFRIEPGEVEAALRAHPGVAQAVVVPRADGRGGTYLTAYAVPAGAAPGPDGPELRSYLASVLPDYMVPSAVLVLDALPVTATGKVDRAALPAPDFGALSAGREPRNPRERILCELFAEVLGVPRVTIDDSFFALGGHSLLVTRVISGVRRRLGVELPVRTLFERQSVAALLEAVDGVAAPTPAPADLAAEAVLDPEITVGPRTADPAGGREEHILLTGATGFLGAFLLRELLDRTDAAIHCLVRAADTARAARRIRRSLTEYGLWDESTSGRIVPVPGDLEKPLLGLAPGRFDALAALVDSVYHNGARVSAVDPYARLKAANVLGTQEVLRLAARGRPVPVHYISTAAVSVGTDEDFEALGPVPESHRVRPESVMPGGYPASKWVAEQLVWEAARRGLPVSVYRCGRVSGHSVTGAGSSTDVLWQLVRAMLVLGAAPRPADPADPPPVVDLIPVDHTAAAVVHLARRPGSLGLAHHLTCPEPVPFETVLGHLRACGYRLDSVDLDEWTRALRQRADAAAGAAGRAGEGGTGPLDAAVLLTDTLPALSRLGRIRLDRTNTLAGLADSGPACPPLDGALIRAYADYFVASGFFPPAGR</sequence>
<dbReference type="InterPro" id="IPR000873">
    <property type="entry name" value="AMP-dep_synth/lig_dom"/>
</dbReference>
<feature type="region of interest" description="Disordered" evidence="7">
    <location>
        <begin position="942"/>
        <end position="966"/>
    </location>
</feature>
<dbReference type="Pfam" id="PF07993">
    <property type="entry name" value="NAD_binding_4"/>
    <property type="match status" value="1"/>
</dbReference>
<dbReference type="Gene3D" id="1.10.1200.10">
    <property type="entry name" value="ACP-like"/>
    <property type="match status" value="2"/>
</dbReference>
<evidence type="ECO:0000256" key="6">
    <source>
        <dbReference type="ARBA" id="ARBA00022737"/>
    </source>
</evidence>
<dbReference type="Pfam" id="PF13193">
    <property type="entry name" value="AMP-binding_C"/>
    <property type="match status" value="2"/>
</dbReference>
<dbReference type="Pfam" id="PF08242">
    <property type="entry name" value="Methyltransf_12"/>
    <property type="match status" value="1"/>
</dbReference>
<evidence type="ECO:0000256" key="4">
    <source>
        <dbReference type="ARBA" id="ARBA00022598"/>
    </source>
</evidence>
<keyword evidence="4" id="KW-0436">Ligase</keyword>
<dbReference type="InterPro" id="IPR036736">
    <property type="entry name" value="ACP-like_sf"/>
</dbReference>
<keyword evidence="6" id="KW-0677">Repeat</keyword>
<accession>A0ABP3JA69</accession>
<organism evidence="9 10">
    <name type="scientific">Streptomyces stramineus</name>
    <dbReference type="NCBI Taxonomy" id="173861"/>
    <lineage>
        <taxon>Bacteria</taxon>
        <taxon>Bacillati</taxon>
        <taxon>Actinomycetota</taxon>
        <taxon>Actinomycetes</taxon>
        <taxon>Kitasatosporales</taxon>
        <taxon>Streptomycetaceae</taxon>
        <taxon>Streptomyces</taxon>
    </lineage>
</organism>
<evidence type="ECO:0000256" key="2">
    <source>
        <dbReference type="ARBA" id="ARBA00022450"/>
    </source>
</evidence>
<dbReference type="PROSITE" id="PS00455">
    <property type="entry name" value="AMP_BINDING"/>
    <property type="match status" value="1"/>
</dbReference>
<keyword evidence="2" id="KW-0596">Phosphopantetheine</keyword>
<feature type="compositionally biased region" description="Low complexity" evidence="7">
    <location>
        <begin position="170"/>
        <end position="190"/>
    </location>
</feature>
<dbReference type="Pfam" id="PF00550">
    <property type="entry name" value="PP-binding"/>
    <property type="match status" value="2"/>
</dbReference>
<dbReference type="SUPFAM" id="SSF47336">
    <property type="entry name" value="ACP-like"/>
    <property type="match status" value="2"/>
</dbReference>
<dbReference type="Gene3D" id="3.40.50.150">
    <property type="entry name" value="Vaccinia Virus protein VP39"/>
    <property type="match status" value="1"/>
</dbReference>
<reference evidence="10" key="1">
    <citation type="journal article" date="2019" name="Int. J. Syst. Evol. Microbiol.">
        <title>The Global Catalogue of Microorganisms (GCM) 10K type strain sequencing project: providing services to taxonomists for standard genome sequencing and annotation.</title>
        <authorList>
            <consortium name="The Broad Institute Genomics Platform"/>
            <consortium name="The Broad Institute Genome Sequencing Center for Infectious Disease"/>
            <person name="Wu L."/>
            <person name="Ma J."/>
        </authorList>
    </citation>
    <scope>NUCLEOTIDE SEQUENCE [LARGE SCALE GENOMIC DNA]</scope>
    <source>
        <strain evidence="10">JCM 10649</strain>
    </source>
</reference>
<keyword evidence="5" id="KW-0808">Transferase</keyword>
<comment type="cofactor">
    <cofactor evidence="1">
        <name>pantetheine 4'-phosphate</name>
        <dbReference type="ChEBI" id="CHEBI:47942"/>
    </cofactor>
</comment>
<name>A0ABP3JA69_9ACTN</name>
<dbReference type="CDD" id="cd19540">
    <property type="entry name" value="LCL_NRPS-like"/>
    <property type="match status" value="1"/>
</dbReference>
<evidence type="ECO:0000256" key="5">
    <source>
        <dbReference type="ARBA" id="ARBA00022679"/>
    </source>
</evidence>
<dbReference type="PANTHER" id="PTHR45527">
    <property type="entry name" value="NONRIBOSOMAL PEPTIDE SYNTHETASE"/>
    <property type="match status" value="1"/>
</dbReference>
<dbReference type="InterPro" id="IPR025110">
    <property type="entry name" value="AMP-bd_C"/>
</dbReference>
<protein>
    <recommendedName>
        <fullName evidence="8">Carrier domain-containing protein</fullName>
    </recommendedName>
</protein>
<evidence type="ECO:0000256" key="7">
    <source>
        <dbReference type="SAM" id="MobiDB-lite"/>
    </source>
</evidence>
<feature type="domain" description="Carrier" evidence="8">
    <location>
        <begin position="2040"/>
        <end position="2115"/>
    </location>
</feature>
<proteinExistence type="predicted"/>
<dbReference type="SUPFAM" id="SSF53335">
    <property type="entry name" value="S-adenosyl-L-methionine-dependent methyltransferases"/>
    <property type="match status" value="1"/>
</dbReference>
<feature type="domain" description="Carrier" evidence="8">
    <location>
        <begin position="963"/>
        <end position="1038"/>
    </location>
</feature>
<dbReference type="InterPro" id="IPR010080">
    <property type="entry name" value="Thioester_reductase-like_dom"/>
</dbReference>
<dbReference type="CDD" id="cd12117">
    <property type="entry name" value="A_NRPS_Srf_like"/>
    <property type="match status" value="1"/>
</dbReference>
<dbReference type="Proteomes" id="UP001499895">
    <property type="component" value="Unassembled WGS sequence"/>
</dbReference>
<dbReference type="Pfam" id="PF00501">
    <property type="entry name" value="AMP-binding"/>
    <property type="match status" value="2"/>
</dbReference>
<dbReference type="Gene3D" id="2.30.38.10">
    <property type="entry name" value="Luciferase, Domain 3"/>
    <property type="match status" value="2"/>
</dbReference>
<dbReference type="InterPro" id="IPR023213">
    <property type="entry name" value="CAT-like_dom_sf"/>
</dbReference>
<keyword evidence="10" id="KW-1185">Reference proteome</keyword>
<dbReference type="InterPro" id="IPR006162">
    <property type="entry name" value="Ppantetheine_attach_site"/>
</dbReference>
<dbReference type="InterPro" id="IPR009081">
    <property type="entry name" value="PP-bd_ACP"/>
</dbReference>
<dbReference type="CDD" id="cd05235">
    <property type="entry name" value="SDR_e1"/>
    <property type="match status" value="1"/>
</dbReference>
<dbReference type="PROSITE" id="PS00012">
    <property type="entry name" value="PHOSPHOPANTETHEINE"/>
    <property type="match status" value="2"/>
</dbReference>
<evidence type="ECO:0000256" key="3">
    <source>
        <dbReference type="ARBA" id="ARBA00022553"/>
    </source>
</evidence>
<dbReference type="SUPFAM" id="SSF51735">
    <property type="entry name" value="NAD(P)-binding Rossmann-fold domains"/>
    <property type="match status" value="1"/>
</dbReference>
<dbReference type="NCBIfam" id="TIGR01746">
    <property type="entry name" value="Thioester-redct"/>
    <property type="match status" value="1"/>
</dbReference>
<dbReference type="InterPro" id="IPR001242">
    <property type="entry name" value="Condensation_dom"/>
</dbReference>
<dbReference type="InterPro" id="IPR013217">
    <property type="entry name" value="Methyltransf_12"/>
</dbReference>
<dbReference type="InterPro" id="IPR020806">
    <property type="entry name" value="PKS_PP-bd"/>
</dbReference>
<dbReference type="SUPFAM" id="SSF52777">
    <property type="entry name" value="CoA-dependent acyltransferases"/>
    <property type="match status" value="2"/>
</dbReference>
<evidence type="ECO:0000313" key="9">
    <source>
        <dbReference type="EMBL" id="GAA0446975.1"/>
    </source>
</evidence>
<dbReference type="Gene3D" id="3.30.300.30">
    <property type="match status" value="3"/>
</dbReference>
<dbReference type="RefSeq" id="WP_344085376.1">
    <property type="nucleotide sequence ID" value="NZ_BAAAHB010000004.1"/>
</dbReference>
<evidence type="ECO:0000259" key="8">
    <source>
        <dbReference type="PROSITE" id="PS50075"/>
    </source>
</evidence>
<dbReference type="EMBL" id="BAAAHB010000004">
    <property type="protein sequence ID" value="GAA0446975.1"/>
    <property type="molecule type" value="Genomic_DNA"/>
</dbReference>
<dbReference type="InterPro" id="IPR036291">
    <property type="entry name" value="NAD(P)-bd_dom_sf"/>
</dbReference>
<dbReference type="PANTHER" id="PTHR45527:SF1">
    <property type="entry name" value="FATTY ACID SYNTHASE"/>
    <property type="match status" value="1"/>
</dbReference>
<keyword evidence="3" id="KW-0597">Phosphoprotein</keyword>
<evidence type="ECO:0000313" key="10">
    <source>
        <dbReference type="Proteomes" id="UP001499895"/>
    </source>
</evidence>
<dbReference type="Gene3D" id="3.40.50.980">
    <property type="match status" value="4"/>
</dbReference>
<dbReference type="InterPro" id="IPR010071">
    <property type="entry name" value="AA_adenyl_dom"/>
</dbReference>
<feature type="region of interest" description="Disordered" evidence="7">
    <location>
        <begin position="169"/>
        <end position="190"/>
    </location>
</feature>
<dbReference type="InterPro" id="IPR020845">
    <property type="entry name" value="AMP-binding_CS"/>
</dbReference>
<gene>
    <name evidence="9" type="ORF">GCM10009544_07250</name>
</gene>
<dbReference type="SMART" id="SM00823">
    <property type="entry name" value="PKS_PP"/>
    <property type="match status" value="2"/>
</dbReference>
<dbReference type="Gene3D" id="3.40.50.720">
    <property type="entry name" value="NAD(P)-binding Rossmann-like Domain"/>
    <property type="match status" value="1"/>
</dbReference>
<dbReference type="InterPro" id="IPR029063">
    <property type="entry name" value="SAM-dependent_MTases_sf"/>
</dbReference>
<comment type="caution">
    <text evidence="9">The sequence shown here is derived from an EMBL/GenBank/DDBJ whole genome shotgun (WGS) entry which is preliminary data.</text>
</comment>
<dbReference type="NCBIfam" id="TIGR01733">
    <property type="entry name" value="AA-adenyl-dom"/>
    <property type="match status" value="2"/>
</dbReference>
<dbReference type="CDD" id="cd02440">
    <property type="entry name" value="AdoMet_MTases"/>
    <property type="match status" value="1"/>
</dbReference>
<feature type="region of interest" description="Disordered" evidence="7">
    <location>
        <begin position="1"/>
        <end position="42"/>
    </location>
</feature>
<dbReference type="InterPro" id="IPR013120">
    <property type="entry name" value="FAR_NAD-bd"/>
</dbReference>
<evidence type="ECO:0000256" key="1">
    <source>
        <dbReference type="ARBA" id="ARBA00001957"/>
    </source>
</evidence>
<dbReference type="Gene3D" id="3.30.559.30">
    <property type="entry name" value="Nonribosomal peptide synthetase, condensation domain"/>
    <property type="match status" value="1"/>
</dbReference>
<dbReference type="Pfam" id="PF00668">
    <property type="entry name" value="Condensation"/>
    <property type="match status" value="1"/>
</dbReference>